<keyword evidence="2" id="KW-1185">Reference proteome</keyword>
<protein>
    <submittedName>
        <fullName evidence="1">Uncharacterized protein</fullName>
    </submittedName>
</protein>
<dbReference type="EMBL" id="CM026427">
    <property type="protein sequence ID" value="KAG0568662.1"/>
    <property type="molecule type" value="Genomic_DNA"/>
</dbReference>
<name>A0A8T0HHK3_CERPU</name>
<dbReference type="Proteomes" id="UP000822688">
    <property type="component" value="Chromosome 6"/>
</dbReference>
<sequence>MMYQSNYCHSNFHSAMKYRPNPTIEVCKSYLKAYHCYPLPTGKAEVVLVLTNCNHLDLITRVTLEHVPKIQVPPLGCNLRGIVCNCFTYVYWSRAILGTE</sequence>
<gene>
    <name evidence="1" type="ORF">KC19_6G036600</name>
</gene>
<evidence type="ECO:0000313" key="2">
    <source>
        <dbReference type="Proteomes" id="UP000822688"/>
    </source>
</evidence>
<organism evidence="1 2">
    <name type="scientific">Ceratodon purpureus</name>
    <name type="common">Fire moss</name>
    <name type="synonym">Dicranum purpureum</name>
    <dbReference type="NCBI Taxonomy" id="3225"/>
    <lineage>
        <taxon>Eukaryota</taxon>
        <taxon>Viridiplantae</taxon>
        <taxon>Streptophyta</taxon>
        <taxon>Embryophyta</taxon>
        <taxon>Bryophyta</taxon>
        <taxon>Bryophytina</taxon>
        <taxon>Bryopsida</taxon>
        <taxon>Dicranidae</taxon>
        <taxon>Pseudoditrichales</taxon>
        <taxon>Ditrichaceae</taxon>
        <taxon>Ceratodon</taxon>
    </lineage>
</organism>
<proteinExistence type="predicted"/>
<evidence type="ECO:0000313" key="1">
    <source>
        <dbReference type="EMBL" id="KAG0568662.1"/>
    </source>
</evidence>
<reference evidence="1 2" key="1">
    <citation type="submission" date="2020-06" db="EMBL/GenBank/DDBJ databases">
        <title>WGS assembly of Ceratodon purpureus strain R40.</title>
        <authorList>
            <person name="Carey S.B."/>
            <person name="Jenkins J."/>
            <person name="Shu S."/>
            <person name="Lovell J.T."/>
            <person name="Sreedasyam A."/>
            <person name="Maumus F."/>
            <person name="Tiley G.P."/>
            <person name="Fernandez-Pozo N."/>
            <person name="Barry K."/>
            <person name="Chen C."/>
            <person name="Wang M."/>
            <person name="Lipzen A."/>
            <person name="Daum C."/>
            <person name="Saski C.A."/>
            <person name="Payton A.C."/>
            <person name="Mcbreen J.C."/>
            <person name="Conrad R.E."/>
            <person name="Kollar L.M."/>
            <person name="Olsson S."/>
            <person name="Huttunen S."/>
            <person name="Landis J.B."/>
            <person name="Wickett N.J."/>
            <person name="Johnson M.G."/>
            <person name="Rensing S.A."/>
            <person name="Grimwood J."/>
            <person name="Schmutz J."/>
            <person name="Mcdaniel S.F."/>
        </authorList>
    </citation>
    <scope>NUCLEOTIDE SEQUENCE [LARGE SCALE GENOMIC DNA]</scope>
    <source>
        <strain evidence="1 2">R40</strain>
    </source>
</reference>
<comment type="caution">
    <text evidence="1">The sequence shown here is derived from an EMBL/GenBank/DDBJ whole genome shotgun (WGS) entry which is preliminary data.</text>
</comment>
<dbReference type="AlphaFoldDB" id="A0A8T0HHK3"/>
<accession>A0A8T0HHK3</accession>